<evidence type="ECO:0000313" key="2">
    <source>
        <dbReference type="Proteomes" id="UP001234989"/>
    </source>
</evidence>
<evidence type="ECO:0000313" key="1">
    <source>
        <dbReference type="EMBL" id="WMV55410.1"/>
    </source>
</evidence>
<accession>A0AAF0V086</accession>
<organism evidence="1 2">
    <name type="scientific">Solanum verrucosum</name>
    <dbReference type="NCBI Taxonomy" id="315347"/>
    <lineage>
        <taxon>Eukaryota</taxon>
        <taxon>Viridiplantae</taxon>
        <taxon>Streptophyta</taxon>
        <taxon>Embryophyta</taxon>
        <taxon>Tracheophyta</taxon>
        <taxon>Spermatophyta</taxon>
        <taxon>Magnoliopsida</taxon>
        <taxon>eudicotyledons</taxon>
        <taxon>Gunneridae</taxon>
        <taxon>Pentapetalae</taxon>
        <taxon>asterids</taxon>
        <taxon>lamiids</taxon>
        <taxon>Solanales</taxon>
        <taxon>Solanaceae</taxon>
        <taxon>Solanoideae</taxon>
        <taxon>Solaneae</taxon>
        <taxon>Solanum</taxon>
    </lineage>
</organism>
<proteinExistence type="predicted"/>
<keyword evidence="2" id="KW-1185">Reference proteome</keyword>
<gene>
    <name evidence="1" type="ORF">MTR67_048795</name>
</gene>
<dbReference type="AlphaFoldDB" id="A0AAF0V086"/>
<protein>
    <submittedName>
        <fullName evidence="1">Uncharacterized protein</fullName>
    </submittedName>
</protein>
<dbReference type="EMBL" id="CP133622">
    <property type="protein sequence ID" value="WMV55410.1"/>
    <property type="molecule type" value="Genomic_DNA"/>
</dbReference>
<name>A0AAF0V086_SOLVR</name>
<reference evidence="1" key="1">
    <citation type="submission" date="2023-08" db="EMBL/GenBank/DDBJ databases">
        <title>A de novo genome assembly of Solanum verrucosum Schlechtendal, a Mexican diploid species geographically isolated from the other diploid A-genome species in potato relatives.</title>
        <authorList>
            <person name="Hosaka K."/>
        </authorList>
    </citation>
    <scope>NUCLEOTIDE SEQUENCE</scope>
    <source>
        <tissue evidence="1">Young leaves</tissue>
    </source>
</reference>
<dbReference type="Proteomes" id="UP001234989">
    <property type="component" value="Chromosome 11"/>
</dbReference>
<sequence length="82" mass="9544">MVMFLQHLQQLVQYVRDRPPQLCIDWKAGGTGAPNQGSGYASMSPLSDMLWNFPIVVSHLVEWRWYKFTWNELPRGHGNRAK</sequence>